<sequence>MIDQKFTDWELIIVDDGSTDLTREVVQEFKDDRIKYIFQEHLERSSARNHGIDVANGRYVCFIDDDDLITTDYLNDFYQHYESRDFPETILRTGFVRKIKEKSITTTNYDQKKHKNPVNYAAYHMCGVWSLSIPSRFLEVDRFPVDFPHWQDTHLILRLLMKHPFVQLSNYNYIYQIHEEMGSKKATLDFDPLERAELNVAAFDDLFSAEGKNLAKYLKKNTLSFLKAEKYIQYAVASIAPNRTQSRLIFQKSINSGIYVSLYKNYILYIVNYIKYIK</sequence>
<protein>
    <recommendedName>
        <fullName evidence="1">Glycosyltransferase 2-like domain-containing protein</fullName>
    </recommendedName>
</protein>
<evidence type="ECO:0000259" key="1">
    <source>
        <dbReference type="Pfam" id="PF00535"/>
    </source>
</evidence>
<dbReference type="InterPro" id="IPR050834">
    <property type="entry name" value="Glycosyltransf_2"/>
</dbReference>
<keyword evidence="3" id="KW-1185">Reference proteome</keyword>
<feature type="domain" description="Glycosyltransferase 2-like" evidence="1">
    <location>
        <begin position="2"/>
        <end position="83"/>
    </location>
</feature>
<dbReference type="InterPro" id="IPR029044">
    <property type="entry name" value="Nucleotide-diphossugar_trans"/>
</dbReference>
<dbReference type="InterPro" id="IPR001173">
    <property type="entry name" value="Glyco_trans_2-like"/>
</dbReference>
<dbReference type="CDD" id="cd00761">
    <property type="entry name" value="Glyco_tranf_GTA_type"/>
    <property type="match status" value="1"/>
</dbReference>
<proteinExistence type="predicted"/>
<evidence type="ECO:0000313" key="3">
    <source>
        <dbReference type="Proteomes" id="UP001156666"/>
    </source>
</evidence>
<reference evidence="2" key="1">
    <citation type="journal article" date="2014" name="Int. J. Syst. Evol. Microbiol.">
        <title>Complete genome sequence of Corynebacterium casei LMG S-19264T (=DSM 44701T), isolated from a smear-ripened cheese.</title>
        <authorList>
            <consortium name="US DOE Joint Genome Institute (JGI-PGF)"/>
            <person name="Walter F."/>
            <person name="Albersmeier A."/>
            <person name="Kalinowski J."/>
            <person name="Ruckert C."/>
        </authorList>
    </citation>
    <scope>NUCLEOTIDE SEQUENCE</scope>
    <source>
        <strain evidence="2">NBRC 108769</strain>
    </source>
</reference>
<gene>
    <name evidence="2" type="ORF">GCM10007940_33240</name>
</gene>
<dbReference type="EMBL" id="BSOH01000022">
    <property type="protein sequence ID" value="GLR18708.1"/>
    <property type="molecule type" value="Genomic_DNA"/>
</dbReference>
<organism evidence="2 3">
    <name type="scientific">Portibacter lacus</name>
    <dbReference type="NCBI Taxonomy" id="1099794"/>
    <lineage>
        <taxon>Bacteria</taxon>
        <taxon>Pseudomonadati</taxon>
        <taxon>Bacteroidota</taxon>
        <taxon>Saprospiria</taxon>
        <taxon>Saprospirales</taxon>
        <taxon>Haliscomenobacteraceae</taxon>
        <taxon>Portibacter</taxon>
    </lineage>
</organism>
<dbReference type="SUPFAM" id="SSF53448">
    <property type="entry name" value="Nucleotide-diphospho-sugar transferases"/>
    <property type="match status" value="1"/>
</dbReference>
<dbReference type="PANTHER" id="PTHR43685:SF2">
    <property type="entry name" value="GLYCOSYLTRANSFERASE 2-LIKE DOMAIN-CONTAINING PROTEIN"/>
    <property type="match status" value="1"/>
</dbReference>
<accession>A0AA37SV53</accession>
<evidence type="ECO:0000313" key="2">
    <source>
        <dbReference type="EMBL" id="GLR18708.1"/>
    </source>
</evidence>
<dbReference type="AlphaFoldDB" id="A0AA37SV53"/>
<name>A0AA37SV53_9BACT</name>
<dbReference type="Pfam" id="PF00535">
    <property type="entry name" value="Glycos_transf_2"/>
    <property type="match status" value="1"/>
</dbReference>
<dbReference type="PANTHER" id="PTHR43685">
    <property type="entry name" value="GLYCOSYLTRANSFERASE"/>
    <property type="match status" value="1"/>
</dbReference>
<reference evidence="2" key="2">
    <citation type="submission" date="2023-01" db="EMBL/GenBank/DDBJ databases">
        <title>Draft genome sequence of Portibacter lacus strain NBRC 108769.</title>
        <authorList>
            <person name="Sun Q."/>
            <person name="Mori K."/>
        </authorList>
    </citation>
    <scope>NUCLEOTIDE SEQUENCE</scope>
    <source>
        <strain evidence="2">NBRC 108769</strain>
    </source>
</reference>
<dbReference type="Gene3D" id="3.90.550.10">
    <property type="entry name" value="Spore Coat Polysaccharide Biosynthesis Protein SpsA, Chain A"/>
    <property type="match status" value="1"/>
</dbReference>
<comment type="caution">
    <text evidence="2">The sequence shown here is derived from an EMBL/GenBank/DDBJ whole genome shotgun (WGS) entry which is preliminary data.</text>
</comment>
<dbReference type="Proteomes" id="UP001156666">
    <property type="component" value="Unassembled WGS sequence"/>
</dbReference>